<proteinExistence type="predicted"/>
<name>A0A0F9K4C5_9ZZZZ</name>
<protein>
    <recommendedName>
        <fullName evidence="2">Roadblock/LAMTOR2 domain-containing protein</fullName>
    </recommendedName>
</protein>
<reference evidence="1" key="1">
    <citation type="journal article" date="2015" name="Nature">
        <title>Complex archaea that bridge the gap between prokaryotes and eukaryotes.</title>
        <authorList>
            <person name="Spang A."/>
            <person name="Saw J.H."/>
            <person name="Jorgensen S.L."/>
            <person name="Zaremba-Niedzwiedzka K."/>
            <person name="Martijn J."/>
            <person name="Lind A.E."/>
            <person name="van Eijk R."/>
            <person name="Schleper C."/>
            <person name="Guy L."/>
            <person name="Ettema T.J."/>
        </authorList>
    </citation>
    <scope>NUCLEOTIDE SEQUENCE</scope>
</reference>
<comment type="caution">
    <text evidence="1">The sequence shown here is derived from an EMBL/GenBank/DDBJ whole genome shotgun (WGS) entry which is preliminary data.</text>
</comment>
<accession>A0A0F9K4C5</accession>
<organism evidence="1">
    <name type="scientific">marine sediment metagenome</name>
    <dbReference type="NCBI Taxonomy" id="412755"/>
    <lineage>
        <taxon>unclassified sequences</taxon>
        <taxon>metagenomes</taxon>
        <taxon>ecological metagenomes</taxon>
    </lineage>
</organism>
<dbReference type="EMBL" id="LAZR01008719">
    <property type="protein sequence ID" value="KKM76959.1"/>
    <property type="molecule type" value="Genomic_DNA"/>
</dbReference>
<evidence type="ECO:0000313" key="1">
    <source>
        <dbReference type="EMBL" id="KKM76959.1"/>
    </source>
</evidence>
<sequence>MEHQKLVDTIMDNNKNIRFATVCNMAGDMEVTKTREGVETFLTTEETHESLRDASKAWIHSRTPHFKKIGKGLYTLSAYEKLKRVTVPLEDGFLLLATIDSTADHNQTIEGILKQVHASHA</sequence>
<gene>
    <name evidence="1" type="ORF">LCGC14_1374960</name>
</gene>
<dbReference type="AlphaFoldDB" id="A0A0F9K4C5"/>
<evidence type="ECO:0008006" key="2">
    <source>
        <dbReference type="Google" id="ProtNLM"/>
    </source>
</evidence>